<dbReference type="GO" id="GO:0032259">
    <property type="term" value="P:methylation"/>
    <property type="evidence" value="ECO:0007669"/>
    <property type="project" value="UniProtKB-KW"/>
</dbReference>
<sequence>MGRWSTLMADVFLQWLNFPYHKSWLDLGCGTGALSEAISNSCKPDRLSCVDTSSEFLSKAKEKNLPKTDFYIGSSSNIPISDNTFDIVVSGLALNFFPDIISAFSEMKRVVKPGGTIAAYVWDYSGKMEFLRLFWDTVREIDTEGYKFDEGVRFPICNTEQLHQIFEEADLIDVESSYLDIATVFKNFDDFWNPFLGGQGPAPSYLALLSPETQEQLKSAIQKKMPIEFDGLIKLKARAIAIQGQLKS</sequence>
<dbReference type="EMBL" id="JAOTIF010000014">
    <property type="protein sequence ID" value="MCU7550706.1"/>
    <property type="molecule type" value="Genomic_DNA"/>
</dbReference>
<dbReference type="AlphaFoldDB" id="A0A9X2XWT7"/>
<dbReference type="GO" id="GO:0008757">
    <property type="term" value="F:S-adenosylmethionine-dependent methyltransferase activity"/>
    <property type="evidence" value="ECO:0007669"/>
    <property type="project" value="InterPro"/>
</dbReference>
<dbReference type="PANTHER" id="PTHR43591">
    <property type="entry name" value="METHYLTRANSFERASE"/>
    <property type="match status" value="1"/>
</dbReference>
<protein>
    <submittedName>
        <fullName evidence="2">Class I SAM-dependent methyltransferase</fullName>
    </submittedName>
</protein>
<keyword evidence="2" id="KW-0808">Transferase</keyword>
<accession>A0A9X2XWT7</accession>
<dbReference type="Proteomes" id="UP001155483">
    <property type="component" value="Unassembled WGS sequence"/>
</dbReference>
<evidence type="ECO:0000313" key="2">
    <source>
        <dbReference type="EMBL" id="MCU7550706.1"/>
    </source>
</evidence>
<evidence type="ECO:0000259" key="1">
    <source>
        <dbReference type="Pfam" id="PF08241"/>
    </source>
</evidence>
<dbReference type="InterPro" id="IPR029063">
    <property type="entry name" value="SAM-dependent_MTases_sf"/>
</dbReference>
<name>A0A9X2XWT7_9BACT</name>
<organism evidence="2 3">
    <name type="scientific">Paraflavisolibacter caeni</name>
    <dbReference type="NCBI Taxonomy" id="2982496"/>
    <lineage>
        <taxon>Bacteria</taxon>
        <taxon>Pseudomonadati</taxon>
        <taxon>Bacteroidota</taxon>
        <taxon>Chitinophagia</taxon>
        <taxon>Chitinophagales</taxon>
        <taxon>Chitinophagaceae</taxon>
        <taxon>Paraflavisolibacter</taxon>
    </lineage>
</organism>
<keyword evidence="3" id="KW-1185">Reference proteome</keyword>
<proteinExistence type="predicted"/>
<dbReference type="CDD" id="cd02440">
    <property type="entry name" value="AdoMet_MTases"/>
    <property type="match status" value="1"/>
</dbReference>
<keyword evidence="2" id="KW-0489">Methyltransferase</keyword>
<reference evidence="2" key="2">
    <citation type="submission" date="2023-04" db="EMBL/GenBank/DDBJ databases">
        <title>Paracnuella aquatica gen. nov., sp. nov., a member of the family Chitinophagaceae isolated from a hot spring.</title>
        <authorList>
            <person name="Wang C."/>
        </authorList>
    </citation>
    <scope>NUCLEOTIDE SEQUENCE</scope>
    <source>
        <strain evidence="2">LB-8</strain>
    </source>
</reference>
<dbReference type="SUPFAM" id="SSF53335">
    <property type="entry name" value="S-adenosyl-L-methionine-dependent methyltransferases"/>
    <property type="match status" value="1"/>
</dbReference>
<dbReference type="InterPro" id="IPR013216">
    <property type="entry name" value="Methyltransf_11"/>
</dbReference>
<reference evidence="2" key="1">
    <citation type="submission" date="2022-09" db="EMBL/GenBank/DDBJ databases">
        <authorList>
            <person name="Yuan C."/>
            <person name="Ke Z."/>
        </authorList>
    </citation>
    <scope>NUCLEOTIDE SEQUENCE</scope>
    <source>
        <strain evidence="2">LB-8</strain>
    </source>
</reference>
<evidence type="ECO:0000313" key="3">
    <source>
        <dbReference type="Proteomes" id="UP001155483"/>
    </source>
</evidence>
<dbReference type="Gene3D" id="3.40.50.150">
    <property type="entry name" value="Vaccinia Virus protein VP39"/>
    <property type="match status" value="1"/>
</dbReference>
<gene>
    <name evidence="2" type="ORF">OCK74_16430</name>
</gene>
<dbReference type="Pfam" id="PF08241">
    <property type="entry name" value="Methyltransf_11"/>
    <property type="match status" value="1"/>
</dbReference>
<feature type="domain" description="Methyltransferase type 11" evidence="1">
    <location>
        <begin position="25"/>
        <end position="118"/>
    </location>
</feature>
<comment type="caution">
    <text evidence="2">The sequence shown here is derived from an EMBL/GenBank/DDBJ whole genome shotgun (WGS) entry which is preliminary data.</text>
</comment>